<evidence type="ECO:0000256" key="1">
    <source>
        <dbReference type="SAM" id="MobiDB-lite"/>
    </source>
</evidence>
<dbReference type="PANTHER" id="PTHR19303">
    <property type="entry name" value="TRANSPOSON"/>
    <property type="match status" value="1"/>
</dbReference>
<feature type="domain" description="DDE-1" evidence="2">
    <location>
        <begin position="237"/>
        <end position="344"/>
    </location>
</feature>
<evidence type="ECO:0000313" key="3">
    <source>
        <dbReference type="EMBL" id="KAK4290365.1"/>
    </source>
</evidence>
<organism evidence="3 4">
    <name type="scientific">Petrolisthes manimaculis</name>
    <dbReference type="NCBI Taxonomy" id="1843537"/>
    <lineage>
        <taxon>Eukaryota</taxon>
        <taxon>Metazoa</taxon>
        <taxon>Ecdysozoa</taxon>
        <taxon>Arthropoda</taxon>
        <taxon>Crustacea</taxon>
        <taxon>Multicrustacea</taxon>
        <taxon>Malacostraca</taxon>
        <taxon>Eumalacostraca</taxon>
        <taxon>Eucarida</taxon>
        <taxon>Decapoda</taxon>
        <taxon>Pleocyemata</taxon>
        <taxon>Anomura</taxon>
        <taxon>Galatheoidea</taxon>
        <taxon>Porcellanidae</taxon>
        <taxon>Petrolisthes</taxon>
    </lineage>
</organism>
<dbReference type="InterPro" id="IPR050863">
    <property type="entry name" value="CenT-Element_Derived"/>
</dbReference>
<feature type="region of interest" description="Disordered" evidence="1">
    <location>
        <begin position="375"/>
        <end position="559"/>
    </location>
</feature>
<protein>
    <recommendedName>
        <fullName evidence="2">DDE-1 domain-containing protein</fullName>
    </recommendedName>
</protein>
<sequence>MATTAAHQSRIYLHQNTTNSPTTTMPRQRQRTSNKQMDRTDLEKAFNHRVKTECSHKEAAEKFGVKKTTLVDAFNRSKKESNGVTYVPVPGKVNMVFTPEQEGLIVKYTIQAAQMFYGLPRIEVRRMVYNYAHACKSKSIPEAWERNRMATTDWYYSFMERHPDLVLKAPEGMSIARIVAFNKVNVETFFKAYTLALEKYQFTPDRIFNLDESSLSTVMKPCKVVCARGKPVATQTLQHLHERSGSSDENKILLIMDNAECHMNINVVEFAIRHGIVIVTLPPHTTDKLQPLDVSVFGPFKTFLRALLNDHALMHPNEHITVHQLPEFACDAWTKAANPVNILSGYRATGIWPVNRLIFPDEAFVGAQVTERPAPPEDFVVEVGPPSSDGANSSDGEDQPPASQVIDLPDLSPTLEDDPDDPTGTAWPDPGTAAPGPSTATPGPSTATPGPSTATPGPSTATPGPSTATPGPSTATPGPSTATPGPSTATPGPSTATPGSSTATPGPSTATPGPSTATPGSSTTIPGSSTRSTPPSITPEAVRPFPKAANQRPYGKGKKRLRACILTENEEAIVDLRVKAAKKQKLEEKKKAVAGKKSGVPRKKKPAPVPESSEEDDVRVVLDDSSEYSDDSEFTESSYPFLDKEPEAGDFVLVRLALEEGRGVGTSVCYVAHVLDTLEGSRLNLSFLRMKSAILRNTFTFPNIPDESEVEAGHCLGVVKVSKGATKRQADLIKVFPPLVPFNMHY</sequence>
<dbReference type="PANTHER" id="PTHR19303:SF74">
    <property type="entry name" value="POGO TRANSPOSABLE ELEMENT WITH KRAB DOMAIN"/>
    <property type="match status" value="1"/>
</dbReference>
<evidence type="ECO:0000259" key="2">
    <source>
        <dbReference type="Pfam" id="PF03184"/>
    </source>
</evidence>
<keyword evidence="4" id="KW-1185">Reference proteome</keyword>
<dbReference type="InterPro" id="IPR004875">
    <property type="entry name" value="DDE_SF_endonuclease_dom"/>
</dbReference>
<dbReference type="Proteomes" id="UP001292094">
    <property type="component" value="Unassembled WGS sequence"/>
</dbReference>
<comment type="caution">
    <text evidence="3">The sequence shown here is derived from an EMBL/GenBank/DDBJ whole genome shotgun (WGS) entry which is preliminary data.</text>
</comment>
<gene>
    <name evidence="3" type="ORF">Pmani_036722</name>
</gene>
<dbReference type="AlphaFoldDB" id="A0AAE1NJL4"/>
<proteinExistence type="predicted"/>
<feature type="region of interest" description="Disordered" evidence="1">
    <location>
        <begin position="584"/>
        <end position="618"/>
    </location>
</feature>
<dbReference type="GO" id="GO:0003677">
    <property type="term" value="F:DNA binding"/>
    <property type="evidence" value="ECO:0007669"/>
    <property type="project" value="TreeGrafter"/>
</dbReference>
<feature type="region of interest" description="Disordered" evidence="1">
    <location>
        <begin position="1"/>
        <end position="38"/>
    </location>
</feature>
<name>A0AAE1NJL4_9EUCA</name>
<evidence type="ECO:0000313" key="4">
    <source>
        <dbReference type="Proteomes" id="UP001292094"/>
    </source>
</evidence>
<dbReference type="InterPro" id="IPR036397">
    <property type="entry name" value="RNaseH_sf"/>
</dbReference>
<dbReference type="Gene3D" id="3.30.420.10">
    <property type="entry name" value="Ribonuclease H-like superfamily/Ribonuclease H"/>
    <property type="match status" value="1"/>
</dbReference>
<dbReference type="Pfam" id="PF03184">
    <property type="entry name" value="DDE_1"/>
    <property type="match status" value="1"/>
</dbReference>
<reference evidence="3" key="1">
    <citation type="submission" date="2023-11" db="EMBL/GenBank/DDBJ databases">
        <title>Genome assemblies of two species of porcelain crab, Petrolisthes cinctipes and Petrolisthes manimaculis (Anomura: Porcellanidae).</title>
        <authorList>
            <person name="Angst P."/>
        </authorList>
    </citation>
    <scope>NUCLEOTIDE SEQUENCE</scope>
    <source>
        <strain evidence="3">PB745_02</strain>
        <tissue evidence="3">Gill</tissue>
    </source>
</reference>
<accession>A0AAE1NJL4</accession>
<feature type="compositionally biased region" description="Low complexity" evidence="1">
    <location>
        <begin position="430"/>
        <end position="539"/>
    </location>
</feature>
<dbReference type="EMBL" id="JAWZYT010005500">
    <property type="protein sequence ID" value="KAK4290365.1"/>
    <property type="molecule type" value="Genomic_DNA"/>
</dbReference>
<dbReference type="GO" id="GO:0005634">
    <property type="term" value="C:nucleus"/>
    <property type="evidence" value="ECO:0007669"/>
    <property type="project" value="TreeGrafter"/>
</dbReference>